<reference evidence="2 3" key="1">
    <citation type="journal article" date="2009" name="Appl. Environ. Microbiol.">
        <title>Metabolic versatility and indigenous origin of the archaeon Thermococcus sibiricus, isolated from a siberian oil reservoir, as revealed by genome analysis.</title>
        <authorList>
            <person name="Mardanov A.V."/>
            <person name="Ravin N.V."/>
            <person name="Svetlitchnyi V.A."/>
            <person name="Beletsky A.V."/>
            <person name="Miroshnichenko M.L."/>
            <person name="Bonch-Osmolovskaya E.A."/>
            <person name="Skryabin K.G."/>
        </authorList>
    </citation>
    <scope>NUCLEOTIDE SEQUENCE [LARGE SCALE GENOMIC DNA]</scope>
    <source>
        <strain evidence="3">DSM 12597 / MM 739</strain>
    </source>
</reference>
<feature type="transmembrane region" description="Helical" evidence="1">
    <location>
        <begin position="34"/>
        <end position="52"/>
    </location>
</feature>
<keyword evidence="1" id="KW-1133">Transmembrane helix</keyword>
<keyword evidence="3" id="KW-1185">Reference proteome</keyword>
<evidence type="ECO:0000313" key="2">
    <source>
        <dbReference type="EMBL" id="ACS90629.1"/>
    </source>
</evidence>
<dbReference type="KEGG" id="tsi:TSIB_1578"/>
<accession>C6A4T4</accession>
<dbReference type="STRING" id="604354.TSIB_1578"/>
<dbReference type="Proteomes" id="UP000009079">
    <property type="component" value="Chromosome"/>
</dbReference>
<sequence length="55" mass="6745">MERKRLYRFLLPLVLLLALLYTLGLVGVVPFMVSYYITIFLIFLFIFLRWEARFR</sequence>
<keyword evidence="1" id="KW-0812">Transmembrane</keyword>
<dbReference type="HOGENOM" id="CLU_210700_0_0_2"/>
<evidence type="ECO:0000313" key="3">
    <source>
        <dbReference type="Proteomes" id="UP000009079"/>
    </source>
</evidence>
<proteinExistence type="predicted"/>
<dbReference type="EMBL" id="CP001463">
    <property type="protein sequence ID" value="ACS90629.1"/>
    <property type="molecule type" value="Genomic_DNA"/>
</dbReference>
<protein>
    <submittedName>
        <fullName evidence="2">Uncharacterized protein</fullName>
    </submittedName>
</protein>
<gene>
    <name evidence="2" type="ordered locus">TSIB_1578</name>
</gene>
<dbReference type="AlphaFoldDB" id="C6A4T4"/>
<dbReference type="eggNOG" id="arCOG10035">
    <property type="taxonomic scope" value="Archaea"/>
</dbReference>
<organism evidence="2 3">
    <name type="scientific">Thermococcus sibiricus (strain DSM 12597 / MM 739)</name>
    <dbReference type="NCBI Taxonomy" id="604354"/>
    <lineage>
        <taxon>Archaea</taxon>
        <taxon>Methanobacteriati</taxon>
        <taxon>Methanobacteriota</taxon>
        <taxon>Thermococci</taxon>
        <taxon>Thermococcales</taxon>
        <taxon>Thermococcaceae</taxon>
        <taxon>Thermococcus</taxon>
    </lineage>
</organism>
<name>C6A4T4_THESM</name>
<keyword evidence="1" id="KW-0472">Membrane</keyword>
<evidence type="ECO:0000256" key="1">
    <source>
        <dbReference type="SAM" id="Phobius"/>
    </source>
</evidence>